<keyword evidence="10" id="KW-0067">ATP-binding</keyword>
<feature type="transmembrane region" description="Helical" evidence="16">
    <location>
        <begin position="812"/>
        <end position="834"/>
    </location>
</feature>
<evidence type="ECO:0000256" key="13">
    <source>
        <dbReference type="PROSITE-ProRule" id="PRU00169"/>
    </source>
</evidence>
<dbReference type="Pfam" id="PF02518">
    <property type="entry name" value="HATPase_c"/>
    <property type="match status" value="1"/>
</dbReference>
<dbReference type="Pfam" id="PF13191">
    <property type="entry name" value="AAA_16"/>
    <property type="match status" value="1"/>
</dbReference>
<dbReference type="FunFam" id="3.30.565.10:FF:000010">
    <property type="entry name" value="Sensor histidine kinase RcsC"/>
    <property type="match status" value="1"/>
</dbReference>
<dbReference type="Pfam" id="PF00512">
    <property type="entry name" value="HisKA"/>
    <property type="match status" value="1"/>
</dbReference>
<dbReference type="GO" id="GO:0005886">
    <property type="term" value="C:plasma membrane"/>
    <property type="evidence" value="ECO:0007669"/>
    <property type="project" value="UniProtKB-SubCell"/>
</dbReference>
<dbReference type="InterPro" id="IPR003661">
    <property type="entry name" value="HisK_dim/P_dom"/>
</dbReference>
<feature type="coiled-coil region" evidence="14">
    <location>
        <begin position="1853"/>
        <end position="1880"/>
    </location>
</feature>
<keyword evidence="6" id="KW-0808">Transferase</keyword>
<dbReference type="SUPFAM" id="SSF47384">
    <property type="entry name" value="Homodimeric domain of signal transducing histidine kinase"/>
    <property type="match status" value="1"/>
</dbReference>
<keyword evidence="5 13" id="KW-0597">Phosphoprotein</keyword>
<dbReference type="EMBL" id="JAPZBU010000007">
    <property type="protein sequence ID" value="KAJ5394710.1"/>
    <property type="molecule type" value="Genomic_DNA"/>
</dbReference>
<keyword evidence="12 16" id="KW-0472">Membrane</keyword>
<dbReference type="InterPro" id="IPR011009">
    <property type="entry name" value="Kinase-like_dom_sf"/>
</dbReference>
<keyword evidence="7 16" id="KW-0812">Transmembrane</keyword>
<evidence type="ECO:0000256" key="2">
    <source>
        <dbReference type="ARBA" id="ARBA00004651"/>
    </source>
</evidence>
<dbReference type="OrthoDB" id="60033at2759"/>
<evidence type="ECO:0000256" key="3">
    <source>
        <dbReference type="ARBA" id="ARBA00012438"/>
    </source>
</evidence>
<reference evidence="20" key="2">
    <citation type="journal article" date="2023" name="IMA Fungus">
        <title>Comparative genomic study of the Penicillium genus elucidates a diverse pangenome and 15 lateral gene transfer events.</title>
        <authorList>
            <person name="Petersen C."/>
            <person name="Sorensen T."/>
            <person name="Nielsen M.R."/>
            <person name="Sondergaard T.E."/>
            <person name="Sorensen J.L."/>
            <person name="Fitzpatrick D.A."/>
            <person name="Frisvad J.C."/>
            <person name="Nielsen K.L."/>
        </authorList>
    </citation>
    <scope>NUCLEOTIDE SEQUENCE</scope>
    <source>
        <strain evidence="20">IBT 29677</strain>
    </source>
</reference>
<dbReference type="Gene3D" id="1.10.510.10">
    <property type="entry name" value="Transferase(Phosphotransferase) domain 1"/>
    <property type="match status" value="1"/>
</dbReference>
<dbReference type="InterPro" id="IPR036890">
    <property type="entry name" value="HATPase_C_sf"/>
</dbReference>
<dbReference type="Gene3D" id="3.30.450.40">
    <property type="match status" value="1"/>
</dbReference>
<dbReference type="InterPro" id="IPR011006">
    <property type="entry name" value="CheY-like_superfamily"/>
</dbReference>
<dbReference type="InterPro" id="IPR003594">
    <property type="entry name" value="HATPase_dom"/>
</dbReference>
<dbReference type="RefSeq" id="XP_056488395.1">
    <property type="nucleotide sequence ID" value="XM_056631134.1"/>
</dbReference>
<keyword evidence="11 16" id="KW-1133">Transmembrane helix</keyword>
<evidence type="ECO:0000256" key="12">
    <source>
        <dbReference type="ARBA" id="ARBA00023136"/>
    </source>
</evidence>
<evidence type="ECO:0000256" key="15">
    <source>
        <dbReference type="SAM" id="MobiDB-lite"/>
    </source>
</evidence>
<organism evidence="20 21">
    <name type="scientific">Penicillium cosmopolitanum</name>
    <dbReference type="NCBI Taxonomy" id="1131564"/>
    <lineage>
        <taxon>Eukaryota</taxon>
        <taxon>Fungi</taxon>
        <taxon>Dikarya</taxon>
        <taxon>Ascomycota</taxon>
        <taxon>Pezizomycotina</taxon>
        <taxon>Eurotiomycetes</taxon>
        <taxon>Eurotiomycetidae</taxon>
        <taxon>Eurotiales</taxon>
        <taxon>Aspergillaceae</taxon>
        <taxon>Penicillium</taxon>
    </lineage>
</organism>
<feature type="region of interest" description="Disordered" evidence="15">
    <location>
        <begin position="511"/>
        <end position="532"/>
    </location>
</feature>
<sequence length="2286" mass="252254">MDRLNQLSAYTWDESRQSRSSYGVWHVFGTRHLDRATGQNHAQTARQPSVSSPVDVNDTSALCGLDEDSHLESSHGGSEGTIEVMARIGESLGLEERVQEEYQMLASVAAPHRKYLLQPLEMLRLPSLKEGHEPSLLVCIYESPGPNDLLRFVDCDATWYQMRPEGDKCDDEIDDLGSHQSGRRESMPLQIFLDFAIGAAGCIKMLHSQQIVHGQIRGDAFHFNRETGRVRLLHLGVGILSHHTGRKSAGWSALANRNVAATNIPFMGLKQTDQPPIQPDNRADIYSLGILLWNALIHQTPFGGETPMDIIKEALGQELPSVSSLRPEVPEVIARIITKATANSVSERYNSVSGLRHDLVDVRRVLATGDATEVETWQIARKDVSPFFALPRAMVGRTIERDTIAEVLDRIFKLYQGGNKLHLSSLPEGQFAAFAALPSPSDVLGEEDIRNSADGFLNLPASTSATFAGTPQMYIANTSRVRFSGGSQYCSSEGSENGSVAIDRREAEKRLSAASFDSTSGEGSSRSSDNVGRPAAHRILASQGLCELIKIEGGAGLGKTRLITSIQIEARRNGFFASSRFDNAAEDSLRPVLHLFSSLFEQAFSENKIEPSFLPTLRNQIGSTWNTLHKVLGLPKFLIGSGPTLFEQLPNHSVLSNTSLPYRHPAPESTGTESSQEFLRTGSSIKSLPLVRTLLDILRTFTRYKSVCLCLDDVHLADEESLELIAQIISARIRMVVILAYRPENTNMIKKLLFDLSSNKGNCPPCLSSVLIVVSIWLVLPFGIMLTIVGARKGRDLGITAITLSPLSEDSVMQYIASTLCLPIPVIWPFGALIQSRTSGNPLYVREMLNDCYEHKFICYDYQKELWSYNLSQISEYFKADNYNDAIFDDFLARRLSSLSPVSKSIMAWASALGMSFSFQLVQRLLNNDKMAAESPLHERELIEGLQATIAACVIVPTQDLDIFSFAYNHYMHLAASFHTRGKDHVNFIKAQVLFQHHSHEEKYCNMLATAIIESATVIKSSVARRRPYRKFLVDHAKAASETGFPSTAIKTYESCIILLQEDMWNDDVEDVSYGETLQIYTSAAEGYLYQGQHAEANCLLQSILSNARSPVDKAPSCILQSRMLAQLGNSTGAFQALKECLKTLDTTIDDEPSFSKCDKEFRRLCEAISTIQTDAIIETAPIEHPTLVAAGAVLMEATSAAFWSDTLTFYQITLVMVDTFLSRGPFSQAGMGFLQLAVISLTRHNAIAFAGQCGDLALALINQSQDPLTEGRGLALHSTFVDHIQHHIQSSICHLEKALESAIHSGDRSLTILNYGLLATSKFFASENLAELENFCVYSCQDIANWQLDTPGGTILITIRQLCRALQGKTHKHDAVGVMSDNEHNSTAYKAWLVRTFKNSDRPLMLYESIEIAPLFLYGHYERAVVLGNSCLKKVNAIWSARNTRFLMFFHSLSLAGCVWARKEQQLNPAYRACSPQLASDVNGRSLEASLEEEMSGLAKMLMYFKRKIEQWQVVTDVNYLAWTRILGAQIAEMEHDHMAALCLYQEALDHASVHGFALEEALAHHLLAGHLMREGSLRLGALTLKEAAGLYRRMGATGVAEHILHLFDLEQPVKDVTREAATQTELDDSILQIHPKVAAPGNDETPSAEESVAERSLHILDLASILEGSQVISSVLRIDELLRTMCKVIMQSCDDVATLAAIITGADTTVGWAVAASGDAAGHIKIHDPPTPIEHSNLVAESIVNYCVRFREAVYLPDVLQEPRFSYVSEVWLAQNPVSKSVMALPISHGSSESQPLAVLYLEGLPNAFSYRNRVVLQLLVVQLGISYSNALTLKEVERVSTINQSMVEVQKKALAEAMKAEQNANTAKAEAMRLAQLAEQAARAKSVFLANISHELRTPLNGVIGNSELLLSSPLPEQQLEMADSIRISAELLLSVINDILDFSKVEANKVQLHKVSFDVKEIVQEVVRSMATDFGSKQWSKNLRIIQDIHAPQYRVYGDPVRLKQVLGNLFGNSLKFTEKGSITIGSRVEDENENTVRLSFWVKDTGIGIPTHLTQHLFKPFTQADASTARRFGGSGLGLSICKSLVELMEGTIELKSVENAGTTINFSISVQKANPEDLGTAAPTELTDGSTGLPDNAAADCIDLSEIPLADLRVCIAEDNLINQKITVQFLKKLGFSQVDAFNNGLEAVEGILKKASAEQPYHMILMDVQMPVMDGYTATRQLRNDAVDAVRRILVIALTASAIQGDREKCLAAGMNDYLAKPVLLEVLKRKLHKYLQFK</sequence>
<dbReference type="SUPFAM" id="SSF55781">
    <property type="entry name" value="GAF domain-like"/>
    <property type="match status" value="1"/>
</dbReference>
<dbReference type="SUPFAM" id="SSF55874">
    <property type="entry name" value="ATPase domain of HSP90 chaperone/DNA topoisomerase II/histidine kinase"/>
    <property type="match status" value="1"/>
</dbReference>
<evidence type="ECO:0000256" key="9">
    <source>
        <dbReference type="ARBA" id="ARBA00022777"/>
    </source>
</evidence>
<evidence type="ECO:0000256" key="1">
    <source>
        <dbReference type="ARBA" id="ARBA00000085"/>
    </source>
</evidence>
<dbReference type="PROSITE" id="PS50109">
    <property type="entry name" value="HIS_KIN"/>
    <property type="match status" value="1"/>
</dbReference>
<evidence type="ECO:0000313" key="20">
    <source>
        <dbReference type="EMBL" id="KAJ5394710.1"/>
    </source>
</evidence>
<evidence type="ECO:0000256" key="7">
    <source>
        <dbReference type="ARBA" id="ARBA00022692"/>
    </source>
</evidence>
<gene>
    <name evidence="20" type="ORF">N7509_006497</name>
</gene>
<evidence type="ECO:0000256" key="4">
    <source>
        <dbReference type="ARBA" id="ARBA00022475"/>
    </source>
</evidence>
<dbReference type="InterPro" id="IPR001789">
    <property type="entry name" value="Sig_transdc_resp-reg_receiver"/>
</dbReference>
<dbReference type="FunFam" id="3.40.50.2300:FF:000285">
    <property type="entry name" value="Putative sensor histidine kinase/response regulator"/>
    <property type="match status" value="1"/>
</dbReference>
<evidence type="ECO:0000259" key="19">
    <source>
        <dbReference type="PROSITE" id="PS50110"/>
    </source>
</evidence>
<comment type="catalytic activity">
    <reaction evidence="1">
        <text>ATP + protein L-histidine = ADP + protein N-phospho-L-histidine.</text>
        <dbReference type="EC" id="2.7.13.3"/>
    </reaction>
</comment>
<dbReference type="InterPro" id="IPR000719">
    <property type="entry name" value="Prot_kinase_dom"/>
</dbReference>
<evidence type="ECO:0000256" key="8">
    <source>
        <dbReference type="ARBA" id="ARBA00022741"/>
    </source>
</evidence>
<dbReference type="GeneID" id="81370114"/>
<evidence type="ECO:0000256" key="10">
    <source>
        <dbReference type="ARBA" id="ARBA00022840"/>
    </source>
</evidence>
<feature type="domain" description="Response regulatory" evidence="19">
    <location>
        <begin position="2159"/>
        <end position="2283"/>
    </location>
</feature>
<comment type="caution">
    <text evidence="20">The sequence shown here is derived from an EMBL/GenBank/DDBJ whole genome shotgun (WGS) entry which is preliminary data.</text>
</comment>
<dbReference type="PANTHER" id="PTHR43047:SF46">
    <property type="entry name" value="HISTIDINE KINASE_RESPONSE REGULATOR, PUTATIVE (AFU_ORTHOLOGUE AFUA_3G12550)-RELATED"/>
    <property type="match status" value="1"/>
</dbReference>
<dbReference type="GO" id="GO:0000155">
    <property type="term" value="F:phosphorelay sensor kinase activity"/>
    <property type="evidence" value="ECO:0007669"/>
    <property type="project" value="InterPro"/>
</dbReference>
<dbReference type="CDD" id="cd17546">
    <property type="entry name" value="REC_hyHK_CKI1_RcsC-like"/>
    <property type="match status" value="1"/>
</dbReference>
<feature type="transmembrane region" description="Helical" evidence="16">
    <location>
        <begin position="767"/>
        <end position="791"/>
    </location>
</feature>
<dbReference type="Gene3D" id="1.10.287.130">
    <property type="match status" value="1"/>
</dbReference>
<dbReference type="InterPro" id="IPR041664">
    <property type="entry name" value="AAA_16"/>
</dbReference>
<dbReference type="PROSITE" id="PS50011">
    <property type="entry name" value="PROTEIN_KINASE_DOM"/>
    <property type="match status" value="1"/>
</dbReference>
<evidence type="ECO:0000259" key="18">
    <source>
        <dbReference type="PROSITE" id="PS50109"/>
    </source>
</evidence>
<dbReference type="CDD" id="cd00082">
    <property type="entry name" value="HisKA"/>
    <property type="match status" value="1"/>
</dbReference>
<reference evidence="20" key="1">
    <citation type="submission" date="2022-12" db="EMBL/GenBank/DDBJ databases">
        <authorList>
            <person name="Petersen C."/>
        </authorList>
    </citation>
    <scope>NUCLEOTIDE SEQUENCE</scope>
    <source>
        <strain evidence="20">IBT 29677</strain>
    </source>
</reference>
<dbReference type="SMART" id="SM00388">
    <property type="entry name" value="HisKA"/>
    <property type="match status" value="1"/>
</dbReference>
<protein>
    <recommendedName>
        <fullName evidence="3">histidine kinase</fullName>
        <ecNumber evidence="3">2.7.13.3</ecNumber>
    </recommendedName>
</protein>
<evidence type="ECO:0000259" key="17">
    <source>
        <dbReference type="PROSITE" id="PS50011"/>
    </source>
</evidence>
<dbReference type="GO" id="GO:0005524">
    <property type="term" value="F:ATP binding"/>
    <property type="evidence" value="ECO:0007669"/>
    <property type="project" value="UniProtKB-KW"/>
</dbReference>
<dbReference type="Gene3D" id="3.30.565.10">
    <property type="entry name" value="Histidine kinase-like ATPase, C-terminal domain"/>
    <property type="match status" value="1"/>
</dbReference>
<dbReference type="InterPro" id="IPR005467">
    <property type="entry name" value="His_kinase_dom"/>
</dbReference>
<accession>A0A9W9W0K6</accession>
<dbReference type="Gene3D" id="3.40.50.2300">
    <property type="match status" value="1"/>
</dbReference>
<dbReference type="PROSITE" id="PS50110">
    <property type="entry name" value="RESPONSE_REGULATORY"/>
    <property type="match status" value="1"/>
</dbReference>
<feature type="domain" description="Protein kinase" evidence="17">
    <location>
        <begin position="22"/>
        <end position="360"/>
    </location>
</feature>
<dbReference type="EC" id="2.7.13.3" evidence="3"/>
<dbReference type="GO" id="GO:0009927">
    <property type="term" value="F:histidine phosphotransfer kinase activity"/>
    <property type="evidence" value="ECO:0007669"/>
    <property type="project" value="TreeGrafter"/>
</dbReference>
<keyword evidence="21" id="KW-1185">Reference proteome</keyword>
<keyword evidence="14" id="KW-0175">Coiled coil</keyword>
<dbReference type="SUPFAM" id="SSF52172">
    <property type="entry name" value="CheY-like"/>
    <property type="match status" value="1"/>
</dbReference>
<keyword evidence="9" id="KW-0418">Kinase</keyword>
<dbReference type="InterPro" id="IPR036097">
    <property type="entry name" value="HisK_dim/P_sf"/>
</dbReference>
<keyword evidence="4" id="KW-1003">Cell membrane</keyword>
<evidence type="ECO:0000256" key="6">
    <source>
        <dbReference type="ARBA" id="ARBA00022679"/>
    </source>
</evidence>
<comment type="subcellular location">
    <subcellularLocation>
        <location evidence="2">Cell membrane</location>
        <topology evidence="2">Multi-pass membrane protein</topology>
    </subcellularLocation>
</comment>
<keyword evidence="8" id="KW-0547">Nucleotide-binding</keyword>
<dbReference type="Proteomes" id="UP001147747">
    <property type="component" value="Unassembled WGS sequence"/>
</dbReference>
<dbReference type="SUPFAM" id="SSF56112">
    <property type="entry name" value="Protein kinase-like (PK-like)"/>
    <property type="match status" value="1"/>
</dbReference>
<dbReference type="PANTHER" id="PTHR43047">
    <property type="entry name" value="TWO-COMPONENT HISTIDINE PROTEIN KINASE"/>
    <property type="match status" value="1"/>
</dbReference>
<feature type="modified residue" description="4-aspartylphosphate" evidence="13">
    <location>
        <position position="2214"/>
    </location>
</feature>
<dbReference type="SMART" id="SM00448">
    <property type="entry name" value="REC"/>
    <property type="match status" value="1"/>
</dbReference>
<dbReference type="PRINTS" id="PR00344">
    <property type="entry name" value="BCTRLSENSOR"/>
</dbReference>
<feature type="domain" description="Histidine kinase" evidence="18">
    <location>
        <begin position="1894"/>
        <end position="2118"/>
    </location>
</feature>
<evidence type="ECO:0000313" key="21">
    <source>
        <dbReference type="Proteomes" id="UP001147747"/>
    </source>
</evidence>
<dbReference type="InterPro" id="IPR004358">
    <property type="entry name" value="Sig_transdc_His_kin-like_C"/>
</dbReference>
<evidence type="ECO:0000256" key="11">
    <source>
        <dbReference type="ARBA" id="ARBA00022989"/>
    </source>
</evidence>
<dbReference type="SMART" id="SM00387">
    <property type="entry name" value="HATPase_c"/>
    <property type="match status" value="1"/>
</dbReference>
<dbReference type="CDD" id="cd16922">
    <property type="entry name" value="HATPase_EvgS-ArcB-TorS-like"/>
    <property type="match status" value="1"/>
</dbReference>
<proteinExistence type="predicted"/>
<feature type="compositionally biased region" description="Low complexity" evidence="15">
    <location>
        <begin position="515"/>
        <end position="529"/>
    </location>
</feature>
<dbReference type="InterPro" id="IPR029016">
    <property type="entry name" value="GAF-like_dom_sf"/>
</dbReference>
<dbReference type="Pfam" id="PF00072">
    <property type="entry name" value="Response_reg"/>
    <property type="match status" value="1"/>
</dbReference>
<evidence type="ECO:0000256" key="14">
    <source>
        <dbReference type="SAM" id="Coils"/>
    </source>
</evidence>
<evidence type="ECO:0000256" key="5">
    <source>
        <dbReference type="ARBA" id="ARBA00022553"/>
    </source>
</evidence>
<dbReference type="FunFam" id="1.10.287.130:FF:000003">
    <property type="entry name" value="Histidine kinase"/>
    <property type="match status" value="1"/>
</dbReference>
<evidence type="ECO:0000256" key="16">
    <source>
        <dbReference type="SAM" id="Phobius"/>
    </source>
</evidence>
<name>A0A9W9W0K6_9EURO</name>